<evidence type="ECO:0000313" key="14">
    <source>
        <dbReference type="Proteomes" id="UP001143981"/>
    </source>
</evidence>
<dbReference type="GO" id="GO:0043495">
    <property type="term" value="F:protein-membrane adaptor activity"/>
    <property type="evidence" value="ECO:0007669"/>
    <property type="project" value="TreeGrafter"/>
</dbReference>
<feature type="compositionally biased region" description="Basic and acidic residues" evidence="12">
    <location>
        <begin position="1119"/>
        <end position="1135"/>
    </location>
</feature>
<comment type="caution">
    <text evidence="13">The sequence shown here is derived from an EMBL/GenBank/DDBJ whole genome shotgun (WGS) entry which is preliminary data.</text>
</comment>
<dbReference type="OrthoDB" id="18982at2759"/>
<dbReference type="GO" id="GO:0032266">
    <property type="term" value="F:phosphatidylinositol-3-phosphate binding"/>
    <property type="evidence" value="ECO:0007669"/>
    <property type="project" value="TreeGrafter"/>
</dbReference>
<feature type="region of interest" description="Disordered" evidence="12">
    <location>
        <begin position="1292"/>
        <end position="1312"/>
    </location>
</feature>
<keyword evidence="14" id="KW-1185">Reference proteome</keyword>
<keyword evidence="8" id="KW-0445">Lipid transport</keyword>
<keyword evidence="7" id="KW-0072">Autophagy</keyword>
<dbReference type="GO" id="GO:0005789">
    <property type="term" value="C:endoplasmic reticulum membrane"/>
    <property type="evidence" value="ECO:0007669"/>
    <property type="project" value="UniProtKB-SubCell"/>
</dbReference>
<dbReference type="GO" id="GO:0006869">
    <property type="term" value="P:lipid transport"/>
    <property type="evidence" value="ECO:0007669"/>
    <property type="project" value="UniProtKB-KW"/>
</dbReference>
<dbReference type="EMBL" id="JANBOI010000696">
    <property type="protein sequence ID" value="KAJ1728996.1"/>
    <property type="molecule type" value="Genomic_DNA"/>
</dbReference>
<feature type="compositionally biased region" description="Low complexity" evidence="12">
    <location>
        <begin position="403"/>
        <end position="415"/>
    </location>
</feature>
<evidence type="ECO:0000256" key="12">
    <source>
        <dbReference type="SAM" id="MobiDB-lite"/>
    </source>
</evidence>
<feature type="compositionally biased region" description="Low complexity" evidence="12">
    <location>
        <begin position="937"/>
        <end position="976"/>
    </location>
</feature>
<dbReference type="GO" id="GO:0061908">
    <property type="term" value="C:phagophore"/>
    <property type="evidence" value="ECO:0007669"/>
    <property type="project" value="TreeGrafter"/>
</dbReference>
<dbReference type="GO" id="GO:0000422">
    <property type="term" value="P:autophagy of mitochondrion"/>
    <property type="evidence" value="ECO:0007669"/>
    <property type="project" value="TreeGrafter"/>
</dbReference>
<evidence type="ECO:0000256" key="10">
    <source>
        <dbReference type="ARBA" id="ARBA00024479"/>
    </source>
</evidence>
<feature type="region of interest" description="Disordered" evidence="12">
    <location>
        <begin position="1112"/>
        <end position="1143"/>
    </location>
</feature>
<dbReference type="GO" id="GO:0034727">
    <property type="term" value="P:piecemeal microautophagy of the nucleus"/>
    <property type="evidence" value="ECO:0007669"/>
    <property type="project" value="TreeGrafter"/>
</dbReference>
<dbReference type="Pfam" id="PF13329">
    <property type="entry name" value="ATG2_CAD"/>
    <property type="match status" value="2"/>
</dbReference>
<feature type="compositionally biased region" description="Basic and acidic residues" evidence="12">
    <location>
        <begin position="416"/>
        <end position="425"/>
    </location>
</feature>
<protein>
    <recommendedName>
        <fullName evidence="4">Autophagy-related protein 2</fullName>
    </recommendedName>
</protein>
<organism evidence="13 14">
    <name type="scientific">Coemansia biformis</name>
    <dbReference type="NCBI Taxonomy" id="1286918"/>
    <lineage>
        <taxon>Eukaryota</taxon>
        <taxon>Fungi</taxon>
        <taxon>Fungi incertae sedis</taxon>
        <taxon>Zoopagomycota</taxon>
        <taxon>Kickxellomycotina</taxon>
        <taxon>Kickxellomycetes</taxon>
        <taxon>Kickxellales</taxon>
        <taxon>Kickxellaceae</taxon>
        <taxon>Coemansia</taxon>
    </lineage>
</organism>
<dbReference type="GO" id="GO:0061723">
    <property type="term" value="P:glycophagy"/>
    <property type="evidence" value="ECO:0007669"/>
    <property type="project" value="TreeGrafter"/>
</dbReference>
<reference evidence="13" key="1">
    <citation type="submission" date="2022-07" db="EMBL/GenBank/DDBJ databases">
        <title>Phylogenomic reconstructions and comparative analyses of Kickxellomycotina fungi.</title>
        <authorList>
            <person name="Reynolds N.K."/>
            <person name="Stajich J.E."/>
            <person name="Barry K."/>
            <person name="Grigoriev I.V."/>
            <person name="Crous P."/>
            <person name="Smith M.E."/>
        </authorList>
    </citation>
    <scope>NUCLEOTIDE SEQUENCE</scope>
    <source>
        <strain evidence="13">BCRC 34381</strain>
    </source>
</reference>
<name>A0A9W7Y623_9FUNG</name>
<dbReference type="PANTHER" id="PTHR13190">
    <property type="entry name" value="AUTOPHAGY-RELATED 2, ISOFORM A"/>
    <property type="match status" value="1"/>
</dbReference>
<comment type="catalytic activity">
    <reaction evidence="11">
        <text>a 1,2-diacyl-sn-glycero-3-phosphoethanolamine(in) = a 1,2-diacyl-sn-glycero-3-phosphoethanolamine(out)</text>
        <dbReference type="Rhea" id="RHEA:38895"/>
        <dbReference type="ChEBI" id="CHEBI:64612"/>
    </reaction>
</comment>
<keyword evidence="5" id="KW-0813">Transport</keyword>
<evidence type="ECO:0000256" key="3">
    <source>
        <dbReference type="ARBA" id="ARBA00009714"/>
    </source>
</evidence>
<comment type="catalytic activity">
    <reaction evidence="10">
        <text>a 1,2-diacyl-sn-glycero-3-phospho-L-serine(in) = a 1,2-diacyl-sn-glycero-3-phospho-L-serine(out)</text>
        <dbReference type="Rhea" id="RHEA:38663"/>
        <dbReference type="ChEBI" id="CHEBI:57262"/>
    </reaction>
</comment>
<dbReference type="Proteomes" id="UP001143981">
    <property type="component" value="Unassembled WGS sequence"/>
</dbReference>
<dbReference type="GO" id="GO:0061709">
    <property type="term" value="P:reticulophagy"/>
    <property type="evidence" value="ECO:0007669"/>
    <property type="project" value="TreeGrafter"/>
</dbReference>
<dbReference type="InterPro" id="IPR026849">
    <property type="entry name" value="ATG2"/>
</dbReference>
<evidence type="ECO:0000256" key="9">
    <source>
        <dbReference type="ARBA" id="ARBA00023136"/>
    </source>
</evidence>
<feature type="region of interest" description="Disordered" evidence="12">
    <location>
        <begin position="444"/>
        <end position="463"/>
    </location>
</feature>
<evidence type="ECO:0000256" key="11">
    <source>
        <dbReference type="ARBA" id="ARBA00024615"/>
    </source>
</evidence>
<dbReference type="PANTHER" id="PTHR13190:SF1">
    <property type="entry name" value="AUTOPHAGY-RELATED 2, ISOFORM A"/>
    <property type="match status" value="1"/>
</dbReference>
<feature type="region of interest" description="Disordered" evidence="12">
    <location>
        <begin position="361"/>
        <end position="425"/>
    </location>
</feature>
<evidence type="ECO:0000256" key="2">
    <source>
        <dbReference type="ARBA" id="ARBA00004623"/>
    </source>
</evidence>
<proteinExistence type="inferred from homology"/>
<evidence type="ECO:0000256" key="7">
    <source>
        <dbReference type="ARBA" id="ARBA00023006"/>
    </source>
</evidence>
<keyword evidence="9" id="KW-0472">Membrane</keyword>
<evidence type="ECO:0000256" key="8">
    <source>
        <dbReference type="ARBA" id="ARBA00023055"/>
    </source>
</evidence>
<evidence type="ECO:0000256" key="6">
    <source>
        <dbReference type="ARBA" id="ARBA00022824"/>
    </source>
</evidence>
<accession>A0A9W7Y623</accession>
<feature type="region of interest" description="Disordered" evidence="12">
    <location>
        <begin position="926"/>
        <end position="978"/>
    </location>
</feature>
<keyword evidence="6" id="KW-0256">Endoplasmic reticulum</keyword>
<feature type="compositionally biased region" description="Basic and acidic residues" evidence="12">
    <location>
        <begin position="1292"/>
        <end position="1303"/>
    </location>
</feature>
<dbReference type="GO" id="GO:0000045">
    <property type="term" value="P:autophagosome assembly"/>
    <property type="evidence" value="ECO:0007669"/>
    <property type="project" value="TreeGrafter"/>
</dbReference>
<sequence>MYVSVESNQLRLSSFVDGRETEVVLSHTFATSEAPMITPQLSLFLLTSPSIAEESEVVLKTTWTTFDYASDSGCFRELEAFFSSSGTSGMVQPPPKPMRLSLNVQNSSFRWTPTDEPSMNSAVVSVDSLAVIVGLNLPVPERDSEELHYYVEGLSVFGRSADSQPFPTVDVSSDAWVSTGRFWRDHGFSALLHMDMVDLASKSREGEDGPLVDLRLYSEALVVNACADSVGTLPLLIQGLLSDIGGGADMGDALAAGRRRMSGPQTLDQQSDDIFGDVDEDTFGAAPMSASYGSANAPAFAHSHMSSRSHVSSYSIDGQRSFTHDFENGRDDIGVLVLDEYFAVQEPPDVAEEYEVVGGQALSPTSPVHPSYSRRAPATGSRRYSGVPIAQQGSLPRQPLAHSPRGSSASAASRRLSFEGKQSKGKDIDSDVAHFIGADSELAFSDIGDDDDDNSSSSIDLRDYAGMSGGSDLASDADSDHGGYVRPASGRALRLQSRFAGDPTTTNDSVVLEPDFPASNLSAQRPAALHSPRAKFIDMPSELGSTPVKVVVPDDATSGQFVGDDAHEPPTRGDGPEVFGIIDDYFKAPAPGEVSSDDGGGGPAREGAVLSLTIDVARVEVKLYAGQDWFVPDEQAPQRPSDDLGIIPTYMDTLGDAEDSVAGVEYRRTAASLPDDRGMYGLYGDMLGSPHRRQSPPRQGRRSAVPKIRLRATQVHSEFRQFAEASATAYELGLNVDALEILDELESSEWSKFLTRRRDAKTGLPATLHSLANARNRQLLMSGTSDSNRVTGARMHRQKSDRWPEGNAEPMICIQVEAVRPYAALPTEELRMDVEVSPLRCYIHQDALDFMLGFFEAAEQQAAARGVGAREPSGSVPGAEHDARGQRRVGVRGGPPKRAAGRPYFQMVRVAPINVIFDYKPRRMRTTAAGTSKGEAARVAAADGGARAPPGTGSTSPTAAAKAASRAPRPAADSPSHGPMELLNFFPLEDAEMTLRMVKARGVAGLPKLVRELGRSWLPHLTQTQIPSVVSGVAPLRSLVNLGSGMADLVLLPLEQYRRDGRLVQGIRRGAQSFAKTTALEAIQLGAKVAVNAQTLLEQAGDILNVDVASSGETGSAAHSHDSRHDGVLSPRDADGGGGGAQFSSPMWAAEHQGAMVELEGWPDYLSVDGRSSVLSGGAEQGGSSGAARRGVFGRSKYARQPENLSEGMRQAYASLRANVGDAVQTILAIPVVVQEDAGDGDGAGGVAGRSPAHGSVRAVVRAVPVAVLKPMIGATEAVSKALLGLRNTMEPGRRGQLEDKYKSRSFGPKHH</sequence>
<dbReference type="GO" id="GO:0034045">
    <property type="term" value="C:phagophore assembly site membrane"/>
    <property type="evidence" value="ECO:0007669"/>
    <property type="project" value="UniProtKB-SubCell"/>
</dbReference>
<comment type="similarity">
    <text evidence="3">Belongs to the ATG2 family.</text>
</comment>
<comment type="subcellular location">
    <subcellularLocation>
        <location evidence="1">Endoplasmic reticulum membrane</location>
        <topology evidence="1">Peripheral membrane protein</topology>
    </subcellularLocation>
    <subcellularLocation>
        <location evidence="2">Preautophagosomal structure membrane</location>
        <topology evidence="2">Peripheral membrane protein</topology>
    </subcellularLocation>
</comment>
<feature type="region of interest" description="Disordered" evidence="12">
    <location>
        <begin position="865"/>
        <end position="900"/>
    </location>
</feature>
<gene>
    <name evidence="13" type="primary">ATG2_1</name>
    <name evidence="13" type="ORF">LPJ61_003737</name>
</gene>
<evidence type="ECO:0000313" key="13">
    <source>
        <dbReference type="EMBL" id="KAJ1728996.1"/>
    </source>
</evidence>
<feature type="region of interest" description="Disordered" evidence="12">
    <location>
        <begin position="784"/>
        <end position="804"/>
    </location>
</feature>
<evidence type="ECO:0000256" key="5">
    <source>
        <dbReference type="ARBA" id="ARBA00022448"/>
    </source>
</evidence>
<evidence type="ECO:0000256" key="4">
    <source>
        <dbReference type="ARBA" id="ARBA00018070"/>
    </source>
</evidence>
<evidence type="ECO:0000256" key="1">
    <source>
        <dbReference type="ARBA" id="ARBA00004406"/>
    </source>
</evidence>